<keyword evidence="2" id="KW-1185">Reference proteome</keyword>
<dbReference type="AlphaFoldDB" id="A0AA40FZQ6"/>
<proteinExistence type="predicted"/>
<comment type="caution">
    <text evidence="1">The sequence shown here is derived from an EMBL/GenBank/DDBJ whole genome shotgun (WGS) entry which is preliminary data.</text>
</comment>
<sequence>MSSEPFKTETLGIPFCNVKQYKPIEENSACNRGRVKVSETFTRSIQFQANLLLNLTNSTYTFHEQAAAAKSDFDKSINRSIIPTDKGLWTWCLPSKSEAKDSYPSALVHSTTGSPQLGFSLVATALFKRRETVSLLNSSYQYECRENLMFTCTLGKITPGSSEHPPGQLLFPIPQLYSALYIPCRVATHASMFTALIAAKDSMRGKFDEMISLRVPARYGLLHKLNRLDYINGWRKIRTTAITTSFYSLPHPRETSIRRVSINTANNETNVV</sequence>
<organism evidence="1 2">
    <name type="scientific">Melipona bicolor</name>
    <dbReference type="NCBI Taxonomy" id="60889"/>
    <lineage>
        <taxon>Eukaryota</taxon>
        <taxon>Metazoa</taxon>
        <taxon>Ecdysozoa</taxon>
        <taxon>Arthropoda</taxon>
        <taxon>Hexapoda</taxon>
        <taxon>Insecta</taxon>
        <taxon>Pterygota</taxon>
        <taxon>Neoptera</taxon>
        <taxon>Endopterygota</taxon>
        <taxon>Hymenoptera</taxon>
        <taxon>Apocrita</taxon>
        <taxon>Aculeata</taxon>
        <taxon>Apoidea</taxon>
        <taxon>Anthophila</taxon>
        <taxon>Apidae</taxon>
        <taxon>Melipona</taxon>
    </lineage>
</organism>
<evidence type="ECO:0000313" key="2">
    <source>
        <dbReference type="Proteomes" id="UP001177670"/>
    </source>
</evidence>
<dbReference type="Proteomes" id="UP001177670">
    <property type="component" value="Unassembled WGS sequence"/>
</dbReference>
<evidence type="ECO:0000313" key="1">
    <source>
        <dbReference type="EMBL" id="KAK1128423.1"/>
    </source>
</evidence>
<gene>
    <name evidence="1" type="ORF">K0M31_002888</name>
</gene>
<dbReference type="EMBL" id="JAHYIQ010000010">
    <property type="protein sequence ID" value="KAK1128423.1"/>
    <property type="molecule type" value="Genomic_DNA"/>
</dbReference>
<name>A0AA40FZQ6_9HYME</name>
<reference evidence="1" key="1">
    <citation type="submission" date="2021-10" db="EMBL/GenBank/DDBJ databases">
        <title>Melipona bicolor Genome sequencing and assembly.</title>
        <authorList>
            <person name="Araujo N.S."/>
            <person name="Arias M.C."/>
        </authorList>
    </citation>
    <scope>NUCLEOTIDE SEQUENCE</scope>
    <source>
        <strain evidence="1">USP_2M_L1-L4_2017</strain>
        <tissue evidence="1">Whole body</tissue>
    </source>
</reference>
<accession>A0AA40FZQ6</accession>
<protein>
    <submittedName>
        <fullName evidence="1">Uncharacterized protein</fullName>
    </submittedName>
</protein>